<comment type="caution">
    <text evidence="1">The sequence shown here is derived from an EMBL/GenBank/DDBJ whole genome shotgun (WGS) entry which is preliminary data.</text>
</comment>
<dbReference type="Proteomes" id="UP001500635">
    <property type="component" value="Unassembled WGS sequence"/>
</dbReference>
<dbReference type="InterPro" id="IPR010982">
    <property type="entry name" value="Lambda_DNA-bd_dom_sf"/>
</dbReference>
<evidence type="ECO:0008006" key="3">
    <source>
        <dbReference type="Google" id="ProtNLM"/>
    </source>
</evidence>
<reference evidence="2" key="1">
    <citation type="journal article" date="2019" name="Int. J. Syst. Evol. Microbiol.">
        <title>The Global Catalogue of Microorganisms (GCM) 10K type strain sequencing project: providing services to taxonomists for standard genome sequencing and annotation.</title>
        <authorList>
            <consortium name="The Broad Institute Genomics Platform"/>
            <consortium name="The Broad Institute Genome Sequencing Center for Infectious Disease"/>
            <person name="Wu L."/>
            <person name="Ma J."/>
        </authorList>
    </citation>
    <scope>NUCLEOTIDE SEQUENCE [LARGE SCALE GENOMIC DNA]</scope>
    <source>
        <strain evidence="2">JCM 17688</strain>
    </source>
</reference>
<name>A0ABP8JJI3_9ACTN</name>
<gene>
    <name evidence="1" type="ORF">GCM10023147_21000</name>
</gene>
<dbReference type="Pfam" id="PF13560">
    <property type="entry name" value="HTH_31"/>
    <property type="match status" value="1"/>
</dbReference>
<dbReference type="RefSeq" id="WP_344994850.1">
    <property type="nucleotide sequence ID" value="NZ_BAABFR010000026.1"/>
</dbReference>
<sequence length="132" mass="14605">MSDDRLTAAEVRAIREGLGVTAEWLANHLGVQTRTVQRWESGQSAVKPFAVAAIRRLEAHAEEEVRRLTEAYLRDGSKHAVLFIEAGGVDSVQDAPMSGLRAMVEDGPSGWQRMIAFRVRQQIPGLRIIDTP</sequence>
<organism evidence="1 2">
    <name type="scientific">Tsukamurella soli</name>
    <dbReference type="NCBI Taxonomy" id="644556"/>
    <lineage>
        <taxon>Bacteria</taxon>
        <taxon>Bacillati</taxon>
        <taxon>Actinomycetota</taxon>
        <taxon>Actinomycetes</taxon>
        <taxon>Mycobacteriales</taxon>
        <taxon>Tsukamurellaceae</taxon>
        <taxon>Tsukamurella</taxon>
    </lineage>
</organism>
<evidence type="ECO:0000313" key="2">
    <source>
        <dbReference type="Proteomes" id="UP001500635"/>
    </source>
</evidence>
<proteinExistence type="predicted"/>
<dbReference type="EMBL" id="BAABFR010000026">
    <property type="protein sequence ID" value="GAA4391770.1"/>
    <property type="molecule type" value="Genomic_DNA"/>
</dbReference>
<keyword evidence="2" id="KW-1185">Reference proteome</keyword>
<dbReference type="CDD" id="cd00093">
    <property type="entry name" value="HTH_XRE"/>
    <property type="match status" value="1"/>
</dbReference>
<dbReference type="Gene3D" id="1.10.260.40">
    <property type="entry name" value="lambda repressor-like DNA-binding domains"/>
    <property type="match status" value="1"/>
</dbReference>
<protein>
    <recommendedName>
        <fullName evidence="3">Helix-turn-helix domain-containing protein</fullName>
    </recommendedName>
</protein>
<dbReference type="SUPFAM" id="SSF47413">
    <property type="entry name" value="lambda repressor-like DNA-binding domains"/>
    <property type="match status" value="1"/>
</dbReference>
<accession>A0ABP8JJI3</accession>
<dbReference type="InterPro" id="IPR001387">
    <property type="entry name" value="Cro/C1-type_HTH"/>
</dbReference>
<evidence type="ECO:0000313" key="1">
    <source>
        <dbReference type="EMBL" id="GAA4391770.1"/>
    </source>
</evidence>